<dbReference type="AlphaFoldDB" id="A0A8B6H3G7"/>
<organism evidence="2 3">
    <name type="scientific">Mytilus galloprovincialis</name>
    <name type="common">Mediterranean mussel</name>
    <dbReference type="NCBI Taxonomy" id="29158"/>
    <lineage>
        <taxon>Eukaryota</taxon>
        <taxon>Metazoa</taxon>
        <taxon>Spiralia</taxon>
        <taxon>Lophotrochozoa</taxon>
        <taxon>Mollusca</taxon>
        <taxon>Bivalvia</taxon>
        <taxon>Autobranchia</taxon>
        <taxon>Pteriomorphia</taxon>
        <taxon>Mytilida</taxon>
        <taxon>Mytiloidea</taxon>
        <taxon>Mytilidae</taxon>
        <taxon>Mytilinae</taxon>
        <taxon>Mytilus</taxon>
    </lineage>
</organism>
<feature type="compositionally biased region" description="Polar residues" evidence="1">
    <location>
        <begin position="44"/>
        <end position="56"/>
    </location>
</feature>
<keyword evidence="3" id="KW-1185">Reference proteome</keyword>
<dbReference type="SUPFAM" id="SSF52129">
    <property type="entry name" value="Caspase-like"/>
    <property type="match status" value="1"/>
</dbReference>
<feature type="region of interest" description="Disordered" evidence="1">
    <location>
        <begin position="1"/>
        <end position="59"/>
    </location>
</feature>
<dbReference type="EMBL" id="UYJE01009391">
    <property type="protein sequence ID" value="VDI73012.1"/>
    <property type="molecule type" value="Genomic_DNA"/>
</dbReference>
<dbReference type="Proteomes" id="UP000596742">
    <property type="component" value="Unassembled WGS sequence"/>
</dbReference>
<sequence length="308" mass="35439">MTTLDNEQKGMTNFSNLSNDEQDVKDDDPASLNKTVIKDEADSHTLQSSDLQSSVATDDRAEVMRRNPVLFNSKLFPEWPTNETNSLSYLKNTKTQMMENVKRDKFRVEVLHLYSYETKCQYYTDLNNFGTILTVTESRMQNIFTRASWKKWGREKINTILDDEMKYDFKSVRALFVIIVSSGDQSGIYGTIGEKIQYDEITTKFEKVPDLMEKPKIFILDNYDIESDIPNQKQVLQDQIDGTGVPNQNVDIKMGKVPTEGIQYEVCTTDEHHPNRTNEGRNILVTNCCYETVPNQHVDTYTCIATTL</sequence>
<reference evidence="2" key="1">
    <citation type="submission" date="2018-11" db="EMBL/GenBank/DDBJ databases">
        <authorList>
            <person name="Alioto T."/>
            <person name="Alioto T."/>
        </authorList>
    </citation>
    <scope>NUCLEOTIDE SEQUENCE</scope>
</reference>
<proteinExistence type="predicted"/>
<feature type="compositionally biased region" description="Polar residues" evidence="1">
    <location>
        <begin position="1"/>
        <end position="19"/>
    </location>
</feature>
<evidence type="ECO:0008006" key="4">
    <source>
        <dbReference type="Google" id="ProtNLM"/>
    </source>
</evidence>
<protein>
    <recommendedName>
        <fullName evidence="4">Caspase family p20 domain-containing protein</fullName>
    </recommendedName>
</protein>
<dbReference type="OrthoDB" id="21522at2759"/>
<gene>
    <name evidence="2" type="ORF">MGAL_10B056781</name>
</gene>
<accession>A0A8B6H3G7</accession>
<dbReference type="Gene3D" id="3.40.50.1460">
    <property type="match status" value="1"/>
</dbReference>
<name>A0A8B6H3G7_MYTGA</name>
<evidence type="ECO:0000313" key="3">
    <source>
        <dbReference type="Proteomes" id="UP000596742"/>
    </source>
</evidence>
<evidence type="ECO:0000256" key="1">
    <source>
        <dbReference type="SAM" id="MobiDB-lite"/>
    </source>
</evidence>
<feature type="non-terminal residue" evidence="2">
    <location>
        <position position="1"/>
    </location>
</feature>
<evidence type="ECO:0000313" key="2">
    <source>
        <dbReference type="EMBL" id="VDI73012.1"/>
    </source>
</evidence>
<comment type="caution">
    <text evidence="2">The sequence shown here is derived from an EMBL/GenBank/DDBJ whole genome shotgun (WGS) entry which is preliminary data.</text>
</comment>
<dbReference type="InterPro" id="IPR029030">
    <property type="entry name" value="Caspase-like_dom_sf"/>
</dbReference>